<dbReference type="Proteomes" id="UP000724874">
    <property type="component" value="Unassembled WGS sequence"/>
</dbReference>
<reference evidence="1" key="1">
    <citation type="submission" date="2020-11" db="EMBL/GenBank/DDBJ databases">
        <authorList>
            <consortium name="DOE Joint Genome Institute"/>
            <person name="Ahrendt S."/>
            <person name="Riley R."/>
            <person name="Andreopoulos W."/>
            <person name="LaButti K."/>
            <person name="Pangilinan J."/>
            <person name="Ruiz-duenas F.J."/>
            <person name="Barrasa J.M."/>
            <person name="Sanchez-Garcia M."/>
            <person name="Camarero S."/>
            <person name="Miyauchi S."/>
            <person name="Serrano A."/>
            <person name="Linde D."/>
            <person name="Babiker R."/>
            <person name="Drula E."/>
            <person name="Ayuso-Fernandez I."/>
            <person name="Pacheco R."/>
            <person name="Padilla G."/>
            <person name="Ferreira P."/>
            <person name="Barriuso J."/>
            <person name="Kellner H."/>
            <person name="Castanera R."/>
            <person name="Alfaro M."/>
            <person name="Ramirez L."/>
            <person name="Pisabarro A.G."/>
            <person name="Kuo A."/>
            <person name="Tritt A."/>
            <person name="Lipzen A."/>
            <person name="He G."/>
            <person name="Yan M."/>
            <person name="Ng V."/>
            <person name="Cullen D."/>
            <person name="Martin F."/>
            <person name="Rosso M.-N."/>
            <person name="Henrissat B."/>
            <person name="Hibbett D."/>
            <person name="Martinez A.T."/>
            <person name="Grigoriev I.V."/>
        </authorList>
    </citation>
    <scope>NUCLEOTIDE SEQUENCE</scope>
    <source>
        <strain evidence="1">AH 44721</strain>
    </source>
</reference>
<gene>
    <name evidence="1" type="ORF">CPB84DRAFT_1796236</name>
</gene>
<proteinExistence type="predicted"/>
<dbReference type="OrthoDB" id="4357582at2759"/>
<comment type="caution">
    <text evidence="1">The sequence shown here is derived from an EMBL/GenBank/DDBJ whole genome shotgun (WGS) entry which is preliminary data.</text>
</comment>
<protein>
    <submittedName>
        <fullName evidence="1">Uncharacterized protein</fullName>
    </submittedName>
</protein>
<evidence type="ECO:0000313" key="2">
    <source>
        <dbReference type="Proteomes" id="UP000724874"/>
    </source>
</evidence>
<sequence>MFNPLLSRVAILLAKGAFRDFQTVDELLDIVPPEEGIVRIHWHPDFLQRPVYERGDGHIWSARTYCIRAGFPSLSNHDFRAEGLRAIGK</sequence>
<organism evidence="1 2">
    <name type="scientific">Gymnopilus junonius</name>
    <name type="common">Spectacular rustgill mushroom</name>
    <name type="synonym">Gymnopilus spectabilis subsp. junonius</name>
    <dbReference type="NCBI Taxonomy" id="109634"/>
    <lineage>
        <taxon>Eukaryota</taxon>
        <taxon>Fungi</taxon>
        <taxon>Dikarya</taxon>
        <taxon>Basidiomycota</taxon>
        <taxon>Agaricomycotina</taxon>
        <taxon>Agaricomycetes</taxon>
        <taxon>Agaricomycetidae</taxon>
        <taxon>Agaricales</taxon>
        <taxon>Agaricineae</taxon>
        <taxon>Hymenogastraceae</taxon>
        <taxon>Gymnopilus</taxon>
    </lineage>
</organism>
<dbReference type="AlphaFoldDB" id="A0A9P5N971"/>
<accession>A0A9P5N971</accession>
<name>A0A9P5N971_GYMJU</name>
<keyword evidence="2" id="KW-1185">Reference proteome</keyword>
<evidence type="ECO:0000313" key="1">
    <source>
        <dbReference type="EMBL" id="KAF8875964.1"/>
    </source>
</evidence>
<dbReference type="EMBL" id="JADNYJ010000189">
    <property type="protein sequence ID" value="KAF8875964.1"/>
    <property type="molecule type" value="Genomic_DNA"/>
</dbReference>